<dbReference type="Proteomes" id="UP000464178">
    <property type="component" value="Chromosome"/>
</dbReference>
<keyword evidence="1" id="KW-1133">Transmembrane helix</keyword>
<keyword evidence="1" id="KW-0472">Membrane</keyword>
<keyword evidence="3" id="KW-1185">Reference proteome</keyword>
<organism evidence="2 3">
    <name type="scientific">Gemmata massiliana</name>
    <dbReference type="NCBI Taxonomy" id="1210884"/>
    <lineage>
        <taxon>Bacteria</taxon>
        <taxon>Pseudomonadati</taxon>
        <taxon>Planctomycetota</taxon>
        <taxon>Planctomycetia</taxon>
        <taxon>Gemmatales</taxon>
        <taxon>Gemmataceae</taxon>
        <taxon>Gemmata</taxon>
    </lineage>
</organism>
<evidence type="ECO:0000313" key="2">
    <source>
        <dbReference type="EMBL" id="VTR91576.1"/>
    </source>
</evidence>
<dbReference type="KEGG" id="gms:SOIL9_61380"/>
<dbReference type="AlphaFoldDB" id="A0A6P2CT69"/>
<keyword evidence="1" id="KW-0812">Transmembrane</keyword>
<sequence>MQCFAHHASAAVGLCKSCGKGVCSGCVNDTGVGLACRDELCGERVLVLDRIVANNARVMRTANAQTRSSALFLILMGLVLSALGAWGYVSNNWGLLPFLVMGALFLVFGFIRLIAERYPSGN</sequence>
<dbReference type="EMBL" id="LR593886">
    <property type="protein sequence ID" value="VTR91576.1"/>
    <property type="molecule type" value="Genomic_DNA"/>
</dbReference>
<accession>A0A6P2CT69</accession>
<evidence type="ECO:0000313" key="3">
    <source>
        <dbReference type="Proteomes" id="UP000464178"/>
    </source>
</evidence>
<reference evidence="2 3" key="1">
    <citation type="submission" date="2019-05" db="EMBL/GenBank/DDBJ databases">
        <authorList>
            <consortium name="Science for Life Laboratories"/>
        </authorList>
    </citation>
    <scope>NUCLEOTIDE SEQUENCE [LARGE SCALE GENOMIC DNA]</scope>
    <source>
        <strain evidence="2">Soil9</strain>
    </source>
</reference>
<evidence type="ECO:0008006" key="4">
    <source>
        <dbReference type="Google" id="ProtNLM"/>
    </source>
</evidence>
<protein>
    <recommendedName>
        <fullName evidence="4">B box-type domain-containing protein</fullName>
    </recommendedName>
</protein>
<feature type="transmembrane region" description="Helical" evidence="1">
    <location>
        <begin position="95"/>
        <end position="115"/>
    </location>
</feature>
<gene>
    <name evidence="2" type="ORF">SOIL9_61380</name>
</gene>
<name>A0A6P2CT69_9BACT</name>
<evidence type="ECO:0000256" key="1">
    <source>
        <dbReference type="SAM" id="Phobius"/>
    </source>
</evidence>
<proteinExistence type="predicted"/>
<feature type="transmembrane region" description="Helical" evidence="1">
    <location>
        <begin position="69"/>
        <end position="89"/>
    </location>
</feature>